<keyword evidence="3" id="KW-1185">Reference proteome</keyword>
<dbReference type="OrthoDB" id="269872at2759"/>
<evidence type="ECO:0008006" key="4">
    <source>
        <dbReference type="Google" id="ProtNLM"/>
    </source>
</evidence>
<feature type="region of interest" description="Disordered" evidence="1">
    <location>
        <begin position="261"/>
        <end position="309"/>
    </location>
</feature>
<dbReference type="Gene3D" id="1.10.287.1490">
    <property type="match status" value="1"/>
</dbReference>
<feature type="compositionally biased region" description="Basic and acidic residues" evidence="1">
    <location>
        <begin position="268"/>
        <end position="309"/>
    </location>
</feature>
<comment type="caution">
    <text evidence="2">The sequence shown here is derived from an EMBL/GenBank/DDBJ whole genome shotgun (WGS) entry which is preliminary data.</text>
</comment>
<gene>
    <name evidence="2" type="ORF">TrCOL_g5586</name>
</gene>
<dbReference type="Proteomes" id="UP001165065">
    <property type="component" value="Unassembled WGS sequence"/>
</dbReference>
<evidence type="ECO:0000313" key="2">
    <source>
        <dbReference type="EMBL" id="GMI24820.1"/>
    </source>
</evidence>
<name>A0A9W7L398_9STRA</name>
<accession>A0A9W7L398</accession>
<protein>
    <recommendedName>
        <fullName evidence="4">Testis expressed 9</fullName>
    </recommendedName>
</protein>
<dbReference type="PANTHER" id="PTHR23313">
    <property type="entry name" value="TSEC1-RELATED"/>
    <property type="match status" value="1"/>
</dbReference>
<evidence type="ECO:0000313" key="3">
    <source>
        <dbReference type="Proteomes" id="UP001165065"/>
    </source>
</evidence>
<feature type="region of interest" description="Disordered" evidence="1">
    <location>
        <begin position="103"/>
        <end position="128"/>
    </location>
</feature>
<evidence type="ECO:0000256" key="1">
    <source>
        <dbReference type="SAM" id="MobiDB-lite"/>
    </source>
</evidence>
<organism evidence="2 3">
    <name type="scientific">Triparma columacea</name>
    <dbReference type="NCBI Taxonomy" id="722753"/>
    <lineage>
        <taxon>Eukaryota</taxon>
        <taxon>Sar</taxon>
        <taxon>Stramenopiles</taxon>
        <taxon>Ochrophyta</taxon>
        <taxon>Bolidophyceae</taxon>
        <taxon>Parmales</taxon>
        <taxon>Triparmaceae</taxon>
        <taxon>Triparma</taxon>
    </lineage>
</organism>
<reference evidence="3" key="1">
    <citation type="journal article" date="2023" name="Commun. Biol.">
        <title>Genome analysis of Parmales, the sister group of diatoms, reveals the evolutionary specialization of diatoms from phago-mixotrophs to photoautotrophs.</title>
        <authorList>
            <person name="Ban H."/>
            <person name="Sato S."/>
            <person name="Yoshikawa S."/>
            <person name="Yamada K."/>
            <person name="Nakamura Y."/>
            <person name="Ichinomiya M."/>
            <person name="Sato N."/>
            <person name="Blanc-Mathieu R."/>
            <person name="Endo H."/>
            <person name="Kuwata A."/>
            <person name="Ogata H."/>
        </authorList>
    </citation>
    <scope>NUCLEOTIDE SEQUENCE [LARGE SCALE GENOMIC DNA]</scope>
</reference>
<proteinExistence type="predicted"/>
<dbReference type="PANTHER" id="PTHR23313:SF0">
    <property type="entry name" value="TESTIS-EXPRESSED PROTEIN 9"/>
    <property type="match status" value="1"/>
</dbReference>
<feature type="region of interest" description="Disordered" evidence="1">
    <location>
        <begin position="146"/>
        <end position="205"/>
    </location>
</feature>
<sequence length="405" mass="44473">MSVSAPGSLDAELKYLSDVAQREAELKRLNEEIDMELNLSGEDKEDKEDSLGKKAVLGKKLYPKAATGAAVLGEVTNKYGRGSSDRVVGKQAKVERPVVVEEEQVVGEGESEVVMVRGEPGEVGGGGGDASLTFLTPLILPQSPPPIQASIPVASLDMSDASSPSLVGRSAQNNNVPLYSPSTEAPTESSASPSQLNSPNPEIGSAAQLRFQKARIKSLTVQLQEQISLKGIAEKSLSGLQKKFKAQSEDSKRMHKNIADLTSSNAKLKGEVERSGKDAEAYKREVSSLKKELNQERKEKQQGEKEHRAREIRLARALEECDKFKKTLQDATDETKGMGTDYRKDKEKLKSQVRALERQRGELLTAFKKQCKLIEVLKRQKVHTEAAKLLEFTEEEFVKVLDWGN</sequence>
<dbReference type="EMBL" id="BRYA01000594">
    <property type="protein sequence ID" value="GMI24820.1"/>
    <property type="molecule type" value="Genomic_DNA"/>
</dbReference>
<dbReference type="AlphaFoldDB" id="A0A9W7L398"/>
<feature type="compositionally biased region" description="Polar residues" evidence="1">
    <location>
        <begin position="160"/>
        <end position="200"/>
    </location>
</feature>